<protein>
    <recommendedName>
        <fullName evidence="8">Caspase-1</fullName>
    </recommendedName>
</protein>
<comment type="similarity">
    <text evidence="1 2">Belongs to the peptidase C14A family.</text>
</comment>
<dbReference type="EMBL" id="JACSDY010000003">
    <property type="protein sequence ID" value="KAF7431603.1"/>
    <property type="molecule type" value="Genomic_DNA"/>
</dbReference>
<dbReference type="PANTHER" id="PTHR10454">
    <property type="entry name" value="CASPASE"/>
    <property type="match status" value="1"/>
</dbReference>
<keyword evidence="7" id="KW-1185">Reference proteome</keyword>
<organism evidence="6 7">
    <name type="scientific">Vespula pensylvanica</name>
    <name type="common">Western yellow jacket</name>
    <name type="synonym">Wasp</name>
    <dbReference type="NCBI Taxonomy" id="30213"/>
    <lineage>
        <taxon>Eukaryota</taxon>
        <taxon>Metazoa</taxon>
        <taxon>Ecdysozoa</taxon>
        <taxon>Arthropoda</taxon>
        <taxon>Hexapoda</taxon>
        <taxon>Insecta</taxon>
        <taxon>Pterygota</taxon>
        <taxon>Neoptera</taxon>
        <taxon>Endopterygota</taxon>
        <taxon>Hymenoptera</taxon>
        <taxon>Apocrita</taxon>
        <taxon>Aculeata</taxon>
        <taxon>Vespoidea</taxon>
        <taxon>Vespidae</taxon>
        <taxon>Vespinae</taxon>
        <taxon>Vespula</taxon>
    </lineage>
</organism>
<dbReference type="Proteomes" id="UP000600918">
    <property type="component" value="Unassembled WGS sequence"/>
</dbReference>
<dbReference type="Pfam" id="PF00656">
    <property type="entry name" value="Peptidase_C14"/>
    <property type="match status" value="2"/>
</dbReference>
<evidence type="ECO:0000256" key="2">
    <source>
        <dbReference type="RuleBase" id="RU003971"/>
    </source>
</evidence>
<dbReference type="AlphaFoldDB" id="A0A834P7F7"/>
<evidence type="ECO:0000313" key="6">
    <source>
        <dbReference type="EMBL" id="KAF7431603.1"/>
    </source>
</evidence>
<dbReference type="InterPro" id="IPR001309">
    <property type="entry name" value="Pept_C14_p20"/>
</dbReference>
<feature type="compositionally biased region" description="Acidic residues" evidence="3">
    <location>
        <begin position="30"/>
        <end position="40"/>
    </location>
</feature>
<evidence type="ECO:0000313" key="7">
    <source>
        <dbReference type="Proteomes" id="UP000600918"/>
    </source>
</evidence>
<evidence type="ECO:0000259" key="5">
    <source>
        <dbReference type="PROSITE" id="PS50208"/>
    </source>
</evidence>
<evidence type="ECO:0000256" key="3">
    <source>
        <dbReference type="SAM" id="MobiDB-lite"/>
    </source>
</evidence>
<evidence type="ECO:0000259" key="4">
    <source>
        <dbReference type="PROSITE" id="PS50207"/>
    </source>
</evidence>
<sequence>MSKNEKGEENKDRNSGRCPETRELVKTEEKEEVEEIEEESVSVAQCIPSSSETQQSDMDGWPFGKAKDTNDGITSQKIVRIDIDPNAENYNMYHKRRGVALIFNNISFTNQMTVRQGSEKDCNDLTKSLKNLDFEVRIYKDPTLKTISTILQETSIYFTEAFNLKYILATFATRLNLHSRSRTIGDGDGNGGGGGGGGWWWWMVVVDGGSGGTAAEDHTDADCLIVTVMSHGESTLLHSADSLYSADMLWTPFTADQCPTLAGKPKLFFIQNRLDRRGMDADLAGPFTGSYLEKVDRKTRVHRMVYLSSPAACRGNQLDHGVTVLQGGDVTDSRTDFYTIPVFSDIMVAYSTLSGFYSWRNPDNGSWFIQAICEEFNIHGRTLDLLTLMTFVNRRVAINYQSFVPHRKSFHQKKQIPTIVSMLTRIVYFPKKSILRSKSVLRSSTEENKTSNIKNNAYGATPC</sequence>
<dbReference type="PROSITE" id="PS50207">
    <property type="entry name" value="CASPASE_P10"/>
    <property type="match status" value="1"/>
</dbReference>
<dbReference type="InterPro" id="IPR016129">
    <property type="entry name" value="Caspase_his_AS"/>
</dbReference>
<dbReference type="GO" id="GO:0005737">
    <property type="term" value="C:cytoplasm"/>
    <property type="evidence" value="ECO:0007669"/>
    <property type="project" value="TreeGrafter"/>
</dbReference>
<dbReference type="GO" id="GO:0004197">
    <property type="term" value="F:cysteine-type endopeptidase activity"/>
    <property type="evidence" value="ECO:0007669"/>
    <property type="project" value="InterPro"/>
</dbReference>
<dbReference type="PROSITE" id="PS50208">
    <property type="entry name" value="CASPASE_P20"/>
    <property type="match status" value="1"/>
</dbReference>
<dbReference type="Gene3D" id="3.40.50.1460">
    <property type="match status" value="2"/>
</dbReference>
<feature type="domain" description="Caspase family p10" evidence="4">
    <location>
        <begin position="336"/>
        <end position="431"/>
    </location>
</feature>
<proteinExistence type="inferred from homology"/>
<dbReference type="CDD" id="cd00032">
    <property type="entry name" value="CASc"/>
    <property type="match status" value="1"/>
</dbReference>
<gene>
    <name evidence="6" type="ORF">H0235_004527</name>
</gene>
<dbReference type="InterPro" id="IPR002398">
    <property type="entry name" value="Pept_C14"/>
</dbReference>
<name>A0A834P7F7_VESPE</name>
<dbReference type="PRINTS" id="PR00376">
    <property type="entry name" value="IL1BCENZYME"/>
</dbReference>
<dbReference type="SMART" id="SM00115">
    <property type="entry name" value="CASc"/>
    <property type="match status" value="1"/>
</dbReference>
<dbReference type="GO" id="GO:0006915">
    <property type="term" value="P:apoptotic process"/>
    <property type="evidence" value="ECO:0007669"/>
    <property type="project" value="TreeGrafter"/>
</dbReference>
<feature type="region of interest" description="Disordered" evidence="3">
    <location>
        <begin position="1"/>
        <end position="60"/>
    </location>
</feature>
<dbReference type="GO" id="GO:0006508">
    <property type="term" value="P:proteolysis"/>
    <property type="evidence" value="ECO:0007669"/>
    <property type="project" value="InterPro"/>
</dbReference>
<dbReference type="InterPro" id="IPR002138">
    <property type="entry name" value="Pept_C14_p10"/>
</dbReference>
<dbReference type="InterPro" id="IPR029030">
    <property type="entry name" value="Caspase-like_dom_sf"/>
</dbReference>
<comment type="caution">
    <text evidence="6">The sequence shown here is derived from an EMBL/GenBank/DDBJ whole genome shotgun (WGS) entry which is preliminary data.</text>
</comment>
<accession>A0A834P7F7</accession>
<feature type="domain" description="Caspase family p20" evidence="5">
    <location>
        <begin position="96"/>
        <end position="271"/>
    </location>
</feature>
<evidence type="ECO:0008006" key="8">
    <source>
        <dbReference type="Google" id="ProtNLM"/>
    </source>
</evidence>
<dbReference type="InterPro" id="IPR011600">
    <property type="entry name" value="Pept_C14_caspase"/>
</dbReference>
<dbReference type="GO" id="GO:0043525">
    <property type="term" value="P:positive regulation of neuron apoptotic process"/>
    <property type="evidence" value="ECO:0007669"/>
    <property type="project" value="TreeGrafter"/>
</dbReference>
<dbReference type="PROSITE" id="PS01121">
    <property type="entry name" value="CASPASE_HIS"/>
    <property type="match status" value="1"/>
</dbReference>
<dbReference type="PANTHER" id="PTHR10454:SF232">
    <property type="entry name" value="AT03047P-RELATED"/>
    <property type="match status" value="1"/>
</dbReference>
<feature type="compositionally biased region" description="Basic and acidic residues" evidence="3">
    <location>
        <begin position="1"/>
        <end position="29"/>
    </location>
</feature>
<evidence type="ECO:0000256" key="1">
    <source>
        <dbReference type="ARBA" id="ARBA00010134"/>
    </source>
</evidence>
<feature type="compositionally biased region" description="Polar residues" evidence="3">
    <location>
        <begin position="47"/>
        <end position="57"/>
    </location>
</feature>
<dbReference type="InterPro" id="IPR015917">
    <property type="entry name" value="Pept_C14A"/>
</dbReference>
<dbReference type="SUPFAM" id="SSF52129">
    <property type="entry name" value="Caspase-like"/>
    <property type="match status" value="2"/>
</dbReference>
<reference evidence="6" key="1">
    <citation type="journal article" date="2020" name="G3 (Bethesda)">
        <title>High-Quality Assemblies for Three Invasive Social Wasps from the &lt;i&gt;Vespula&lt;/i&gt; Genus.</title>
        <authorList>
            <person name="Harrop T.W.R."/>
            <person name="Guhlin J."/>
            <person name="McLaughlin G.M."/>
            <person name="Permina E."/>
            <person name="Stockwell P."/>
            <person name="Gilligan J."/>
            <person name="Le Lec M.F."/>
            <person name="Gruber M.A.M."/>
            <person name="Quinn O."/>
            <person name="Lovegrove M."/>
            <person name="Duncan E.J."/>
            <person name="Remnant E.J."/>
            <person name="Van Eeckhoven J."/>
            <person name="Graham B."/>
            <person name="Knapp R.A."/>
            <person name="Langford K.W."/>
            <person name="Kronenberg Z."/>
            <person name="Press M.O."/>
            <person name="Eacker S.M."/>
            <person name="Wilson-Rankin E.E."/>
            <person name="Purcell J."/>
            <person name="Lester P.J."/>
            <person name="Dearden P.K."/>
        </authorList>
    </citation>
    <scope>NUCLEOTIDE SEQUENCE</scope>
    <source>
        <strain evidence="6">Volc-1</strain>
    </source>
</reference>